<feature type="chain" id="PRO_5035681543" description="Glutaredoxin domain-containing protein" evidence="1">
    <location>
        <begin position="19"/>
        <end position="141"/>
    </location>
</feature>
<keyword evidence="4" id="KW-1185">Reference proteome</keyword>
<dbReference type="Proteomes" id="UP000614601">
    <property type="component" value="Unassembled WGS sequence"/>
</dbReference>
<dbReference type="EMBL" id="CAJFCW020000003">
    <property type="protein sequence ID" value="CAG9102527.1"/>
    <property type="molecule type" value="Genomic_DNA"/>
</dbReference>
<dbReference type="AlphaFoldDB" id="A0A811KDB6"/>
<accession>A0A811KDB6</accession>
<evidence type="ECO:0000313" key="3">
    <source>
        <dbReference type="EMBL" id="CAD5214318.1"/>
    </source>
</evidence>
<evidence type="ECO:0000256" key="1">
    <source>
        <dbReference type="SAM" id="SignalP"/>
    </source>
</evidence>
<dbReference type="Gene3D" id="3.40.30.10">
    <property type="entry name" value="Glutaredoxin"/>
    <property type="match status" value="1"/>
</dbReference>
<dbReference type="GO" id="GO:0005737">
    <property type="term" value="C:cytoplasm"/>
    <property type="evidence" value="ECO:0007669"/>
    <property type="project" value="TreeGrafter"/>
</dbReference>
<dbReference type="InterPro" id="IPR014025">
    <property type="entry name" value="Glutaredoxin_subgr"/>
</dbReference>
<protein>
    <recommendedName>
        <fullName evidence="2">Glutaredoxin domain-containing protein</fullName>
    </recommendedName>
</protein>
<keyword evidence="1" id="KW-0732">Signal</keyword>
<dbReference type="GO" id="GO:0015038">
    <property type="term" value="F:glutathione disulfide oxidoreductase activity"/>
    <property type="evidence" value="ECO:0007669"/>
    <property type="project" value="TreeGrafter"/>
</dbReference>
<reference evidence="3" key="1">
    <citation type="submission" date="2020-09" db="EMBL/GenBank/DDBJ databases">
        <authorList>
            <person name="Kikuchi T."/>
        </authorList>
    </citation>
    <scope>NUCLEOTIDE SEQUENCE</scope>
    <source>
        <strain evidence="3">SH1</strain>
    </source>
</reference>
<feature type="domain" description="Glutaredoxin" evidence="2">
    <location>
        <begin position="51"/>
        <end position="113"/>
    </location>
</feature>
<comment type="caution">
    <text evidence="3">The sequence shown here is derived from an EMBL/GenBank/DDBJ whole genome shotgun (WGS) entry which is preliminary data.</text>
</comment>
<dbReference type="PANTHER" id="PTHR45694:SF18">
    <property type="entry name" value="GLUTAREDOXIN-1-RELATED"/>
    <property type="match status" value="1"/>
</dbReference>
<dbReference type="SUPFAM" id="SSF52833">
    <property type="entry name" value="Thioredoxin-like"/>
    <property type="match status" value="1"/>
</dbReference>
<dbReference type="Proteomes" id="UP000783686">
    <property type="component" value="Unassembled WGS sequence"/>
</dbReference>
<dbReference type="InterPro" id="IPR002109">
    <property type="entry name" value="Glutaredoxin"/>
</dbReference>
<dbReference type="PROSITE" id="PS51354">
    <property type="entry name" value="GLUTAREDOXIN_2"/>
    <property type="match status" value="1"/>
</dbReference>
<evidence type="ECO:0000313" key="4">
    <source>
        <dbReference type="Proteomes" id="UP000614601"/>
    </source>
</evidence>
<sequence>MKILFFLAVYSFVGLGLCEDPLIVTTTPVDVEVREEIGKDLDKILTSHKAVLFSKTYCPFSKALKGILGSYKIDDLHIEEVNLRGDMKKVQDELQTHSHIHTVPQFYLNGEFVGNYDKVHKLERDGKLRQILEDAGVVPKH</sequence>
<proteinExistence type="predicted"/>
<dbReference type="PANTHER" id="PTHR45694">
    <property type="entry name" value="GLUTAREDOXIN 2"/>
    <property type="match status" value="1"/>
</dbReference>
<name>A0A811KDB6_9BILA</name>
<dbReference type="GO" id="GO:0034599">
    <property type="term" value="P:cellular response to oxidative stress"/>
    <property type="evidence" value="ECO:0007669"/>
    <property type="project" value="TreeGrafter"/>
</dbReference>
<feature type="signal peptide" evidence="1">
    <location>
        <begin position="1"/>
        <end position="18"/>
    </location>
</feature>
<dbReference type="EMBL" id="CAJFDH010000003">
    <property type="protein sequence ID" value="CAD5214318.1"/>
    <property type="molecule type" value="Genomic_DNA"/>
</dbReference>
<gene>
    <name evidence="3" type="ORF">BOKJ2_LOCUS5533</name>
</gene>
<evidence type="ECO:0000259" key="2">
    <source>
        <dbReference type="Pfam" id="PF00462"/>
    </source>
</evidence>
<dbReference type="OrthoDB" id="418495at2759"/>
<dbReference type="Pfam" id="PF00462">
    <property type="entry name" value="Glutaredoxin"/>
    <property type="match status" value="1"/>
</dbReference>
<dbReference type="PRINTS" id="PR00160">
    <property type="entry name" value="GLUTAREDOXIN"/>
</dbReference>
<dbReference type="InterPro" id="IPR036249">
    <property type="entry name" value="Thioredoxin-like_sf"/>
</dbReference>
<organism evidence="3 4">
    <name type="scientific">Bursaphelenchus okinawaensis</name>
    <dbReference type="NCBI Taxonomy" id="465554"/>
    <lineage>
        <taxon>Eukaryota</taxon>
        <taxon>Metazoa</taxon>
        <taxon>Ecdysozoa</taxon>
        <taxon>Nematoda</taxon>
        <taxon>Chromadorea</taxon>
        <taxon>Rhabditida</taxon>
        <taxon>Tylenchina</taxon>
        <taxon>Tylenchomorpha</taxon>
        <taxon>Aphelenchoidea</taxon>
        <taxon>Aphelenchoididae</taxon>
        <taxon>Bursaphelenchus</taxon>
    </lineage>
</organism>